<dbReference type="InterPro" id="IPR025474">
    <property type="entry name" value="DUF4325"/>
</dbReference>
<name>A0A2A6LNI9_RHIFR</name>
<evidence type="ECO:0000259" key="1">
    <source>
        <dbReference type="Pfam" id="PF14213"/>
    </source>
</evidence>
<evidence type="ECO:0000313" key="2">
    <source>
        <dbReference type="EMBL" id="PDT43816.1"/>
    </source>
</evidence>
<evidence type="ECO:0000313" key="3">
    <source>
        <dbReference type="Proteomes" id="UP000220353"/>
    </source>
</evidence>
<accession>A0A2A6LNI9</accession>
<dbReference type="Pfam" id="PF14213">
    <property type="entry name" value="DUF4325"/>
    <property type="match status" value="1"/>
</dbReference>
<proteinExistence type="predicted"/>
<organism evidence="2 3">
    <name type="scientific">Rhizobium fredii</name>
    <name type="common">Sinorhizobium fredii</name>
    <dbReference type="NCBI Taxonomy" id="380"/>
    <lineage>
        <taxon>Bacteria</taxon>
        <taxon>Pseudomonadati</taxon>
        <taxon>Pseudomonadota</taxon>
        <taxon>Alphaproteobacteria</taxon>
        <taxon>Hyphomicrobiales</taxon>
        <taxon>Rhizobiaceae</taxon>
        <taxon>Sinorhizobium/Ensifer group</taxon>
        <taxon>Sinorhizobium</taxon>
    </lineage>
</organism>
<dbReference type="Proteomes" id="UP000220353">
    <property type="component" value="Unassembled WGS sequence"/>
</dbReference>
<protein>
    <recommendedName>
        <fullName evidence="1">DUF4325 domain-containing protein</fullName>
    </recommendedName>
</protein>
<feature type="domain" description="DUF4325" evidence="1">
    <location>
        <begin position="30"/>
        <end position="68"/>
    </location>
</feature>
<dbReference type="AlphaFoldDB" id="A0A2A6LNI9"/>
<dbReference type="EMBL" id="NWTC01000059">
    <property type="protein sequence ID" value="PDT43816.1"/>
    <property type="molecule type" value="Genomic_DNA"/>
</dbReference>
<gene>
    <name evidence="2" type="ORF">CO661_32900</name>
</gene>
<reference evidence="2 3" key="1">
    <citation type="submission" date="2017-09" db="EMBL/GenBank/DDBJ databases">
        <title>Comparative genomics of rhizobia isolated from Phaseolus vulgaris in China.</title>
        <authorList>
            <person name="Tong W."/>
        </authorList>
    </citation>
    <scope>NUCLEOTIDE SEQUENCE [LARGE SCALE GENOMIC DNA]</scope>
    <source>
        <strain evidence="2 3">PCH1</strain>
    </source>
</reference>
<sequence>MKEVRVLISIFDLAGGKSILTGSLPGRKVLADLIAAVQPEASGEIVFLDFAGVEVATSSFLRECVVGFRDFARSGQANLYPVVTNAGPSVIEELDYFARQRGDVFWSCTRDHDGALAEIKLVGELEPVLRTTFEHIKRLGEATAPQLAALGEDEGIKPTAWNNRLASLAAKGVVVEHRVGKTKNFMPLLEVG</sequence>
<comment type="caution">
    <text evidence="2">The sequence shown here is derived from an EMBL/GenBank/DDBJ whole genome shotgun (WGS) entry which is preliminary data.</text>
</comment>